<dbReference type="GO" id="GO:0006417">
    <property type="term" value="P:regulation of translation"/>
    <property type="evidence" value="ECO:0007669"/>
    <property type="project" value="TreeGrafter"/>
</dbReference>
<evidence type="ECO:0000256" key="4">
    <source>
        <dbReference type="ARBA" id="ARBA00023136"/>
    </source>
</evidence>
<dbReference type="Proteomes" id="UP001218638">
    <property type="component" value="Chromosome"/>
</dbReference>
<evidence type="ECO:0000256" key="2">
    <source>
        <dbReference type="ARBA" id="ARBA00022692"/>
    </source>
</evidence>
<evidence type="ECO:0000256" key="3">
    <source>
        <dbReference type="ARBA" id="ARBA00022989"/>
    </source>
</evidence>
<dbReference type="GO" id="GO:0016989">
    <property type="term" value="F:sigma factor antagonist activity"/>
    <property type="evidence" value="ECO:0007669"/>
    <property type="project" value="TreeGrafter"/>
</dbReference>
<sequence>MNSKFEEQATLYVLDGLDPGEHAAFEAQLLQSPELAALVRELESALDREIRLLPQHPPAADLLTRIESRLDRPDDPTPVGESARSSIWIAFARWSIAAVIAVSTAILAVQSLRRSDATTEPNMVLIVGLNAEGSTLTRMPMPVASNDEGGGFIQLASFAENLWNNPTILPDASTVANAANGYALFDPASNQGFIAIRNLPEPAPGQLYHMWIIDTASGHVVQAGVLPATQATSGLYSFAVAASGNTPPPQLNFFVTSESASSSRFTAPSGKVVLGSKRI</sequence>
<dbReference type="RefSeq" id="WP_330927527.1">
    <property type="nucleotide sequence ID" value="NZ_CP119075.1"/>
</dbReference>
<dbReference type="KEGG" id="slom:PXH66_18740"/>
<keyword evidence="3" id="KW-1133">Transmembrane helix</keyword>
<evidence type="ECO:0000313" key="6">
    <source>
        <dbReference type="Proteomes" id="UP001218638"/>
    </source>
</evidence>
<dbReference type="AlphaFoldDB" id="A0AAE9ZSE6"/>
<dbReference type="InterPro" id="IPR041916">
    <property type="entry name" value="Anti_sigma_zinc_sf"/>
</dbReference>
<keyword evidence="4" id="KW-0472">Membrane</keyword>
<protein>
    <submittedName>
        <fullName evidence="5">Anti-sigma factor</fullName>
    </submittedName>
</protein>
<comment type="subcellular location">
    <subcellularLocation>
        <location evidence="1">Membrane</location>
        <topology evidence="1">Single-pass membrane protein</topology>
    </subcellularLocation>
</comment>
<dbReference type="GO" id="GO:0016020">
    <property type="term" value="C:membrane"/>
    <property type="evidence" value="ECO:0007669"/>
    <property type="project" value="UniProtKB-SubCell"/>
</dbReference>
<dbReference type="PANTHER" id="PTHR37461:SF1">
    <property type="entry name" value="ANTI-SIGMA-K FACTOR RSKA"/>
    <property type="match status" value="1"/>
</dbReference>
<dbReference type="EMBL" id="CP119075">
    <property type="protein sequence ID" value="WED64380.1"/>
    <property type="molecule type" value="Genomic_DNA"/>
</dbReference>
<keyword evidence="2" id="KW-0812">Transmembrane</keyword>
<name>A0AAE9ZSE6_9BACT</name>
<reference evidence="5" key="1">
    <citation type="submission" date="2023-03" db="EMBL/GenBank/DDBJ databases">
        <title>Lomoglobus Profundus gen. nov., sp. nov., a novel member of the phylum Verrucomicrobia, isolated from deep-marine sediment of South China Sea.</title>
        <authorList>
            <person name="Ahmad T."/>
            <person name="Ishaq S.E."/>
            <person name="Wang F."/>
        </authorList>
    </citation>
    <scope>NUCLEOTIDE SEQUENCE</scope>
    <source>
        <strain evidence="5">LMO-M01</strain>
    </source>
</reference>
<dbReference type="Gene3D" id="1.10.10.1320">
    <property type="entry name" value="Anti-sigma factor, zinc-finger domain"/>
    <property type="match status" value="1"/>
</dbReference>
<proteinExistence type="predicted"/>
<organism evidence="5 6">
    <name type="scientific">Synoicihabitans lomoniglobus</name>
    <dbReference type="NCBI Taxonomy" id="2909285"/>
    <lineage>
        <taxon>Bacteria</taxon>
        <taxon>Pseudomonadati</taxon>
        <taxon>Verrucomicrobiota</taxon>
        <taxon>Opitutia</taxon>
        <taxon>Opitutales</taxon>
        <taxon>Opitutaceae</taxon>
        <taxon>Synoicihabitans</taxon>
    </lineage>
</organism>
<evidence type="ECO:0000256" key="1">
    <source>
        <dbReference type="ARBA" id="ARBA00004167"/>
    </source>
</evidence>
<keyword evidence="6" id="KW-1185">Reference proteome</keyword>
<gene>
    <name evidence="5" type="ORF">PXH66_18740</name>
</gene>
<accession>A0AAE9ZSE6</accession>
<dbReference type="PANTHER" id="PTHR37461">
    <property type="entry name" value="ANTI-SIGMA-K FACTOR RSKA"/>
    <property type="match status" value="1"/>
</dbReference>
<evidence type="ECO:0000313" key="5">
    <source>
        <dbReference type="EMBL" id="WED64380.1"/>
    </source>
</evidence>
<dbReference type="InterPro" id="IPR051474">
    <property type="entry name" value="Anti-sigma-K/W_factor"/>
</dbReference>